<evidence type="ECO:0000313" key="2">
    <source>
        <dbReference type="Proteomes" id="UP000810207"/>
    </source>
</evidence>
<evidence type="ECO:0000313" key="1">
    <source>
        <dbReference type="EMBL" id="MBP2245333.1"/>
    </source>
</evidence>
<sequence>MTKKHYLLNVTGFFSQMVERMKADCRPNIANHAKKQYEKYNRQLEALKELG</sequence>
<name>A0ABS4RR17_PAEXY</name>
<dbReference type="Proteomes" id="UP000810207">
    <property type="component" value="Unassembled WGS sequence"/>
</dbReference>
<gene>
    <name evidence="1" type="ORF">J2Z28_001951</name>
</gene>
<dbReference type="RefSeq" id="WP_211082130.1">
    <property type="nucleotide sequence ID" value="NZ_CBCSLC010000003.1"/>
</dbReference>
<proteinExistence type="predicted"/>
<keyword evidence="2" id="KW-1185">Reference proteome</keyword>
<dbReference type="EMBL" id="JAGIKV010000006">
    <property type="protein sequence ID" value="MBP2245333.1"/>
    <property type="molecule type" value="Genomic_DNA"/>
</dbReference>
<accession>A0ABS4RR17</accession>
<protein>
    <submittedName>
        <fullName evidence="1">Uncharacterized protein</fullName>
    </submittedName>
</protein>
<comment type="caution">
    <text evidence="1">The sequence shown here is derived from an EMBL/GenBank/DDBJ whole genome shotgun (WGS) entry which is preliminary data.</text>
</comment>
<reference evidence="1 2" key="1">
    <citation type="submission" date="2021-03" db="EMBL/GenBank/DDBJ databases">
        <title>Genomic Encyclopedia of Type Strains, Phase IV (KMG-IV): sequencing the most valuable type-strain genomes for metagenomic binning, comparative biology and taxonomic classification.</title>
        <authorList>
            <person name="Goeker M."/>
        </authorList>
    </citation>
    <scope>NUCLEOTIDE SEQUENCE [LARGE SCALE GENOMIC DNA]</scope>
    <source>
        <strain evidence="1 2">DSM 21292</strain>
    </source>
</reference>
<organism evidence="1 2">
    <name type="scientific">Paenibacillus xylanexedens</name>
    <dbReference type="NCBI Taxonomy" id="528191"/>
    <lineage>
        <taxon>Bacteria</taxon>
        <taxon>Bacillati</taxon>
        <taxon>Bacillota</taxon>
        <taxon>Bacilli</taxon>
        <taxon>Bacillales</taxon>
        <taxon>Paenibacillaceae</taxon>
        <taxon>Paenibacillus</taxon>
    </lineage>
</organism>